<feature type="transmembrane region" description="Helical" evidence="1">
    <location>
        <begin position="109"/>
        <end position="128"/>
    </location>
</feature>
<organism evidence="2 3">
    <name type="scientific">Cyclostephanos tholiformis</name>
    <dbReference type="NCBI Taxonomy" id="382380"/>
    <lineage>
        <taxon>Eukaryota</taxon>
        <taxon>Sar</taxon>
        <taxon>Stramenopiles</taxon>
        <taxon>Ochrophyta</taxon>
        <taxon>Bacillariophyta</taxon>
        <taxon>Coscinodiscophyceae</taxon>
        <taxon>Thalassiosirophycidae</taxon>
        <taxon>Stephanodiscales</taxon>
        <taxon>Stephanodiscaceae</taxon>
        <taxon>Cyclostephanos</taxon>
    </lineage>
</organism>
<keyword evidence="3" id="KW-1185">Reference proteome</keyword>
<sequence>MLKKKVSPCLTCGHPTCPRHSSSAFSSKNIPICQTCAYLFELDFIVDIIASAASSSDFVECRRRVDEMVDCYDRAKLLLSYMAVYAEDVASALESQAARSNKVKAGSGATSIVSSIAGIVGCGILLFVPPAAVAGVPLLIASLVVSGGATAAQTGDEVVRYFSEPNRLAERMVALHGMATSLLRVKDVLSHVLLRSQHLSDGEFPEVVEEIGSTRRAELANEIKALLAKHDMTAGASTNSGKGSKFVGRGTRYLGRVCSTAAVIPVAGGLLSAATIYFEGNELKRTLSRISEGNPCAKAEQVRSIGIELDMLPESSLVMEECRLVFELAQKEKTMKATSEDYSTSTTSICLEDA</sequence>
<proteinExistence type="predicted"/>
<dbReference type="Proteomes" id="UP001530377">
    <property type="component" value="Unassembled WGS sequence"/>
</dbReference>
<evidence type="ECO:0000256" key="1">
    <source>
        <dbReference type="SAM" id="Phobius"/>
    </source>
</evidence>
<evidence type="ECO:0000313" key="3">
    <source>
        <dbReference type="Proteomes" id="UP001530377"/>
    </source>
</evidence>
<evidence type="ECO:0000313" key="2">
    <source>
        <dbReference type="EMBL" id="KAL3817609.1"/>
    </source>
</evidence>
<comment type="caution">
    <text evidence="2">The sequence shown here is derived from an EMBL/GenBank/DDBJ whole genome shotgun (WGS) entry which is preliminary data.</text>
</comment>
<keyword evidence="1" id="KW-0812">Transmembrane</keyword>
<protein>
    <recommendedName>
        <fullName evidence="4">Apolipoprotein L3</fullName>
    </recommendedName>
</protein>
<name>A0ABD3RZF1_9STRA</name>
<keyword evidence="1" id="KW-0472">Membrane</keyword>
<keyword evidence="1" id="KW-1133">Transmembrane helix</keyword>
<reference evidence="2 3" key="1">
    <citation type="submission" date="2024-10" db="EMBL/GenBank/DDBJ databases">
        <title>Updated reference genomes for cyclostephanoid diatoms.</title>
        <authorList>
            <person name="Roberts W.R."/>
            <person name="Alverson A.J."/>
        </authorList>
    </citation>
    <scope>NUCLEOTIDE SEQUENCE [LARGE SCALE GENOMIC DNA]</scope>
    <source>
        <strain evidence="2 3">AJA228-03</strain>
    </source>
</reference>
<dbReference type="EMBL" id="JALLPB020000099">
    <property type="protein sequence ID" value="KAL3817609.1"/>
    <property type="molecule type" value="Genomic_DNA"/>
</dbReference>
<gene>
    <name evidence="2" type="ORF">ACHAXA_006498</name>
</gene>
<accession>A0ABD3RZF1</accession>
<evidence type="ECO:0008006" key="4">
    <source>
        <dbReference type="Google" id="ProtNLM"/>
    </source>
</evidence>
<dbReference type="AlphaFoldDB" id="A0ABD3RZF1"/>